<evidence type="ECO:0008006" key="3">
    <source>
        <dbReference type="Google" id="ProtNLM"/>
    </source>
</evidence>
<gene>
    <name evidence="1" type="ORF">HJC23_013982</name>
</gene>
<dbReference type="Proteomes" id="UP001516023">
    <property type="component" value="Unassembled WGS sequence"/>
</dbReference>
<keyword evidence="2" id="KW-1185">Reference proteome</keyword>
<reference evidence="1 2" key="1">
    <citation type="journal article" date="2020" name="G3 (Bethesda)">
        <title>Improved Reference Genome for Cyclotella cryptica CCMP332, a Model for Cell Wall Morphogenesis, Salinity Adaptation, and Lipid Production in Diatoms (Bacillariophyta).</title>
        <authorList>
            <person name="Roberts W.R."/>
            <person name="Downey K.M."/>
            <person name="Ruck E.C."/>
            <person name="Traller J.C."/>
            <person name="Alverson A.J."/>
        </authorList>
    </citation>
    <scope>NUCLEOTIDE SEQUENCE [LARGE SCALE GENOMIC DNA]</scope>
    <source>
        <strain evidence="1 2">CCMP332</strain>
    </source>
</reference>
<organism evidence="1 2">
    <name type="scientific">Cyclotella cryptica</name>
    <dbReference type="NCBI Taxonomy" id="29204"/>
    <lineage>
        <taxon>Eukaryota</taxon>
        <taxon>Sar</taxon>
        <taxon>Stramenopiles</taxon>
        <taxon>Ochrophyta</taxon>
        <taxon>Bacillariophyta</taxon>
        <taxon>Coscinodiscophyceae</taxon>
        <taxon>Thalassiosirophycidae</taxon>
        <taxon>Stephanodiscales</taxon>
        <taxon>Stephanodiscaceae</taxon>
        <taxon>Cyclotella</taxon>
    </lineage>
</organism>
<protein>
    <recommendedName>
        <fullName evidence="3">DDE Tnp4 domain-containing protein</fullName>
    </recommendedName>
</protein>
<dbReference type="AlphaFoldDB" id="A0ABD3Q3J0"/>
<comment type="caution">
    <text evidence="1">The sequence shown here is derived from an EMBL/GenBank/DDBJ whole genome shotgun (WGS) entry which is preliminary data.</text>
</comment>
<proteinExistence type="predicted"/>
<sequence>MGNRKGLFGLNVQAIVDNAKRHAEHNSMAFKYSKFNQMLLKHWEVLLEKGLYILGNSSYPIKSFLLMPFDNVFHGTLEDSCSTSFIRVEELGLNVPLEKLICTGAFFRSRLN</sequence>
<name>A0ABD3Q3J0_9STRA</name>
<dbReference type="EMBL" id="JABMIG020000080">
    <property type="protein sequence ID" value="KAL3794509.1"/>
    <property type="molecule type" value="Genomic_DNA"/>
</dbReference>
<evidence type="ECO:0000313" key="2">
    <source>
        <dbReference type="Proteomes" id="UP001516023"/>
    </source>
</evidence>
<accession>A0ABD3Q3J0</accession>
<evidence type="ECO:0000313" key="1">
    <source>
        <dbReference type="EMBL" id="KAL3794509.1"/>
    </source>
</evidence>